<dbReference type="EMBL" id="JACHGH010000004">
    <property type="protein sequence ID" value="MBB6453007.1"/>
    <property type="molecule type" value="Genomic_DNA"/>
</dbReference>
<keyword evidence="2 5" id="KW-0812">Transmembrane</keyword>
<feature type="transmembrane region" description="Helical" evidence="5">
    <location>
        <begin position="63"/>
        <end position="86"/>
    </location>
</feature>
<dbReference type="RefSeq" id="WP_174495870.1">
    <property type="nucleotide sequence ID" value="NZ_CADDWK010000004.1"/>
</dbReference>
<keyword evidence="3 5" id="KW-1133">Transmembrane helix</keyword>
<evidence type="ECO:0000313" key="7">
    <source>
        <dbReference type="Proteomes" id="UP000581688"/>
    </source>
</evidence>
<evidence type="ECO:0000313" key="6">
    <source>
        <dbReference type="EMBL" id="MBB6453007.1"/>
    </source>
</evidence>
<keyword evidence="4 5" id="KW-0472">Membrane</keyword>
<dbReference type="AlphaFoldDB" id="A0A841Q3P5"/>
<comment type="similarity">
    <text evidence="5">Belongs to the UPF0344 family.</text>
</comment>
<comment type="subcellular location">
    <subcellularLocation>
        <location evidence="5">Cell membrane</location>
        <topology evidence="5">Multi-pass membrane protein</topology>
    </subcellularLocation>
</comment>
<dbReference type="Proteomes" id="UP000581688">
    <property type="component" value="Unassembled WGS sequence"/>
</dbReference>
<dbReference type="Pfam" id="PF07457">
    <property type="entry name" value="DUF1516"/>
    <property type="match status" value="1"/>
</dbReference>
<evidence type="ECO:0000256" key="5">
    <source>
        <dbReference type="HAMAP-Rule" id="MF_01536"/>
    </source>
</evidence>
<sequence>MTHLHITSWVVALILFFVVLSLSKKPGREKVAKILQMVLRLDYLLILYSGGDLFANYLGTSGAVLGEVIVKAIAGFWVIFAMEMISVKTKRGEKAGSWWIQLLLAFVIALILGFGRLQLGFQLMS</sequence>
<organism evidence="6 7">
    <name type="scientific">Salirhabdus euzebyi</name>
    <dbReference type="NCBI Taxonomy" id="394506"/>
    <lineage>
        <taxon>Bacteria</taxon>
        <taxon>Bacillati</taxon>
        <taxon>Bacillota</taxon>
        <taxon>Bacilli</taxon>
        <taxon>Bacillales</taxon>
        <taxon>Bacillaceae</taxon>
        <taxon>Salirhabdus</taxon>
    </lineage>
</organism>
<comment type="caution">
    <text evidence="5">Lacks conserved residue(s) required for the propagation of feature annotation.</text>
</comment>
<evidence type="ECO:0000256" key="3">
    <source>
        <dbReference type="ARBA" id="ARBA00022989"/>
    </source>
</evidence>
<keyword evidence="1 5" id="KW-1003">Cell membrane</keyword>
<evidence type="ECO:0000256" key="2">
    <source>
        <dbReference type="ARBA" id="ARBA00022692"/>
    </source>
</evidence>
<gene>
    <name evidence="6" type="ORF">HNQ94_001455</name>
</gene>
<feature type="transmembrane region" description="Helical" evidence="5">
    <location>
        <begin position="6"/>
        <end position="22"/>
    </location>
</feature>
<dbReference type="InterPro" id="IPR010899">
    <property type="entry name" value="UPF0344"/>
</dbReference>
<reference evidence="6 7" key="1">
    <citation type="submission" date="2020-08" db="EMBL/GenBank/DDBJ databases">
        <title>Genomic Encyclopedia of Type Strains, Phase IV (KMG-IV): sequencing the most valuable type-strain genomes for metagenomic binning, comparative biology and taxonomic classification.</title>
        <authorList>
            <person name="Goeker M."/>
        </authorList>
    </citation>
    <scope>NUCLEOTIDE SEQUENCE [LARGE SCALE GENOMIC DNA]</scope>
    <source>
        <strain evidence="6 7">DSM 19612</strain>
    </source>
</reference>
<evidence type="ECO:0000256" key="1">
    <source>
        <dbReference type="ARBA" id="ARBA00022475"/>
    </source>
</evidence>
<dbReference type="HAMAP" id="MF_01536">
    <property type="entry name" value="UPF0344"/>
    <property type="match status" value="1"/>
</dbReference>
<comment type="caution">
    <text evidence="6">The sequence shown here is derived from an EMBL/GenBank/DDBJ whole genome shotgun (WGS) entry which is preliminary data.</text>
</comment>
<proteinExistence type="inferred from homology"/>
<evidence type="ECO:0000256" key="4">
    <source>
        <dbReference type="ARBA" id="ARBA00023136"/>
    </source>
</evidence>
<keyword evidence="7" id="KW-1185">Reference proteome</keyword>
<name>A0A841Q3P5_9BACI</name>
<accession>A0A841Q3P5</accession>
<feature type="transmembrane region" description="Helical" evidence="5">
    <location>
        <begin position="98"/>
        <end position="119"/>
    </location>
</feature>
<protein>
    <recommendedName>
        <fullName evidence="5">UPF0344 protein HNQ94_001455</fullName>
    </recommendedName>
</protein>
<dbReference type="GO" id="GO:0005886">
    <property type="term" value="C:plasma membrane"/>
    <property type="evidence" value="ECO:0007669"/>
    <property type="project" value="UniProtKB-SubCell"/>
</dbReference>